<keyword evidence="5 9" id="KW-0812">Transmembrane</keyword>
<feature type="transmembrane region" description="Helical" evidence="9">
    <location>
        <begin position="409"/>
        <end position="433"/>
    </location>
</feature>
<evidence type="ECO:0000313" key="10">
    <source>
        <dbReference type="EMBL" id="GBF97837.1"/>
    </source>
</evidence>
<name>A0A2V0PKI5_9CHLO</name>
<gene>
    <name evidence="10" type="ORF">Rsub_11187</name>
</gene>
<evidence type="ECO:0000256" key="1">
    <source>
        <dbReference type="ARBA" id="ARBA00004429"/>
    </source>
</evidence>
<dbReference type="FunCoup" id="A0A2V0PKI5">
    <property type="interactions" value="148"/>
</dbReference>
<keyword evidence="6 9" id="KW-1133">Transmembrane helix</keyword>
<dbReference type="OrthoDB" id="204942at2759"/>
<evidence type="ECO:0000256" key="9">
    <source>
        <dbReference type="SAM" id="Phobius"/>
    </source>
</evidence>
<feature type="transmembrane region" description="Helical" evidence="9">
    <location>
        <begin position="279"/>
        <end position="300"/>
    </location>
</feature>
<evidence type="ECO:0000256" key="8">
    <source>
        <dbReference type="SAM" id="MobiDB-lite"/>
    </source>
</evidence>
<accession>A0A2V0PKI5</accession>
<keyword evidence="4" id="KW-0997">Cell inner membrane</keyword>
<evidence type="ECO:0000256" key="3">
    <source>
        <dbReference type="ARBA" id="ARBA00022475"/>
    </source>
</evidence>
<evidence type="ECO:0000256" key="5">
    <source>
        <dbReference type="ARBA" id="ARBA00022692"/>
    </source>
</evidence>
<feature type="transmembrane region" description="Helical" evidence="9">
    <location>
        <begin position="175"/>
        <end position="202"/>
    </location>
</feature>
<dbReference type="GO" id="GO:0005886">
    <property type="term" value="C:plasma membrane"/>
    <property type="evidence" value="ECO:0007669"/>
    <property type="project" value="UniProtKB-SubCell"/>
</dbReference>
<dbReference type="InterPro" id="IPR018227">
    <property type="entry name" value="Amino_acid_transport_2"/>
</dbReference>
<keyword evidence="11" id="KW-1185">Reference proteome</keyword>
<feature type="transmembrane region" description="Helical" evidence="9">
    <location>
        <begin position="124"/>
        <end position="141"/>
    </location>
</feature>
<evidence type="ECO:0008006" key="12">
    <source>
        <dbReference type="Google" id="ProtNLM"/>
    </source>
</evidence>
<feature type="region of interest" description="Disordered" evidence="8">
    <location>
        <begin position="461"/>
        <end position="504"/>
    </location>
</feature>
<feature type="transmembrane region" description="Helical" evidence="9">
    <location>
        <begin position="245"/>
        <end position="267"/>
    </location>
</feature>
<keyword evidence="7 9" id="KW-0472">Membrane</keyword>
<dbReference type="EMBL" id="BDRX01000109">
    <property type="protein sequence ID" value="GBF97837.1"/>
    <property type="molecule type" value="Genomic_DNA"/>
</dbReference>
<dbReference type="Pfam" id="PF03222">
    <property type="entry name" value="Trp_Tyr_perm"/>
    <property type="match status" value="2"/>
</dbReference>
<feature type="compositionally biased region" description="Low complexity" evidence="8">
    <location>
        <begin position="43"/>
        <end position="56"/>
    </location>
</feature>
<evidence type="ECO:0000256" key="6">
    <source>
        <dbReference type="ARBA" id="ARBA00022989"/>
    </source>
</evidence>
<feature type="transmembrane region" description="Helical" evidence="9">
    <location>
        <begin position="63"/>
        <end position="82"/>
    </location>
</feature>
<dbReference type="AlphaFoldDB" id="A0A2V0PKI5"/>
<dbReference type="PANTHER" id="PTHR32195:SF26">
    <property type="entry name" value="TRYPTOPHAN OR TYROSINE TRANSPORTER PROTEIN"/>
    <property type="match status" value="1"/>
</dbReference>
<evidence type="ECO:0000256" key="4">
    <source>
        <dbReference type="ARBA" id="ARBA00022519"/>
    </source>
</evidence>
<keyword evidence="2" id="KW-0813">Transport</keyword>
<proteinExistence type="predicted"/>
<dbReference type="Proteomes" id="UP000247498">
    <property type="component" value="Unassembled WGS sequence"/>
</dbReference>
<dbReference type="InParanoid" id="A0A2V0PKI5"/>
<evidence type="ECO:0000313" key="11">
    <source>
        <dbReference type="Proteomes" id="UP000247498"/>
    </source>
</evidence>
<dbReference type="STRING" id="307507.A0A2V0PKI5"/>
<feature type="transmembrane region" description="Helical" evidence="9">
    <location>
        <begin position="214"/>
        <end position="233"/>
    </location>
</feature>
<comment type="subcellular location">
    <subcellularLocation>
        <location evidence="1">Cell inner membrane</location>
        <topology evidence="1">Multi-pass membrane protein</topology>
    </subcellularLocation>
</comment>
<reference evidence="10 11" key="1">
    <citation type="journal article" date="2018" name="Sci. Rep.">
        <title>Raphidocelis subcapitata (=Pseudokirchneriella subcapitata) provides an insight into genome evolution and environmental adaptations in the Sphaeropleales.</title>
        <authorList>
            <person name="Suzuki S."/>
            <person name="Yamaguchi H."/>
            <person name="Nakajima N."/>
            <person name="Kawachi M."/>
        </authorList>
    </citation>
    <scope>NUCLEOTIDE SEQUENCE [LARGE SCALE GENOMIC DNA]</scope>
    <source>
        <strain evidence="10 11">NIES-35</strain>
    </source>
</reference>
<sequence>MGALGSARGNVGGHTAGAWGRAAAPATLAPARLAAPRRRRGARPAATRPPAKAAAADEGGGSVLGATLLVAGTAVGAGILALPAVTQDCGFVASAAALTGGAAYSIATGLLLAELYVGSVQSGGAAGGAGGSGSAVFAAIARSTLGDAGLAAGAGAYVFLHLALLVAYMSKAAEIIGAASGLAPLPAAAAFAAAFGGLCFAASERLLDRVNGGLVVAVLLAFFGLLASAAPGVEPEALLRADWGAVPATLPVVALSFVYHNVVPVICRSLRGDPAKIRAAIVSGVAVPLLMFVAWDGAILGSLDALAGGGGDAAGGAERLAAGQPASGGGTAPAPALAEAAAAAAPGARARPVRVEDPLAALSAADPSVSLGVGAFSFLAVATSFIGFVLGLTDFIAGALQLPSRRSPLAYLLTLAPPLALAVSFPGIFLGAIDTAGTYGVLTLFGILPVAMAWSARYGGGGGDSDSSGGGKGGSGRRKAGGRGGKAGGGGSRGGVPGGARGGAAAPELVPGGRPVLLLIAGGAAAVIANEVAEKVARLL</sequence>
<dbReference type="PANTHER" id="PTHR32195">
    <property type="entry name" value="OS07G0662800 PROTEIN"/>
    <property type="match status" value="1"/>
</dbReference>
<evidence type="ECO:0000256" key="7">
    <source>
        <dbReference type="ARBA" id="ARBA00023136"/>
    </source>
</evidence>
<keyword evidence="3" id="KW-1003">Cell membrane</keyword>
<dbReference type="GO" id="GO:0003333">
    <property type="term" value="P:amino acid transmembrane transport"/>
    <property type="evidence" value="ECO:0007669"/>
    <property type="project" value="InterPro"/>
</dbReference>
<feature type="transmembrane region" description="Helical" evidence="9">
    <location>
        <begin position="148"/>
        <end position="169"/>
    </location>
</feature>
<evidence type="ECO:0000256" key="2">
    <source>
        <dbReference type="ARBA" id="ARBA00022448"/>
    </source>
</evidence>
<feature type="transmembrane region" description="Helical" evidence="9">
    <location>
        <begin position="89"/>
        <end position="112"/>
    </location>
</feature>
<feature type="region of interest" description="Disordered" evidence="8">
    <location>
        <begin position="33"/>
        <end position="58"/>
    </location>
</feature>
<comment type="caution">
    <text evidence="10">The sequence shown here is derived from an EMBL/GenBank/DDBJ whole genome shotgun (WGS) entry which is preliminary data.</text>
</comment>
<organism evidence="10 11">
    <name type="scientific">Raphidocelis subcapitata</name>
    <dbReference type="NCBI Taxonomy" id="307507"/>
    <lineage>
        <taxon>Eukaryota</taxon>
        <taxon>Viridiplantae</taxon>
        <taxon>Chlorophyta</taxon>
        <taxon>core chlorophytes</taxon>
        <taxon>Chlorophyceae</taxon>
        <taxon>CS clade</taxon>
        <taxon>Sphaeropleales</taxon>
        <taxon>Selenastraceae</taxon>
        <taxon>Raphidocelis</taxon>
    </lineage>
</organism>
<feature type="transmembrane region" description="Helical" evidence="9">
    <location>
        <begin position="439"/>
        <end position="456"/>
    </location>
</feature>
<feature type="transmembrane region" description="Helical" evidence="9">
    <location>
        <begin position="375"/>
        <end position="397"/>
    </location>
</feature>
<protein>
    <recommendedName>
        <fullName evidence="12">Tyrosine-specific transport</fullName>
    </recommendedName>
</protein>
<feature type="compositionally biased region" description="Gly residues" evidence="8">
    <location>
        <begin position="482"/>
        <end position="502"/>
    </location>
</feature>
<feature type="compositionally biased region" description="Gly residues" evidence="8">
    <location>
        <begin position="461"/>
        <end position="474"/>
    </location>
</feature>